<dbReference type="OrthoDB" id="9773411at2"/>
<organism evidence="1 2">
    <name type="scientific">Corallococcus macrosporus DSM 14697</name>
    <dbReference type="NCBI Taxonomy" id="1189310"/>
    <lineage>
        <taxon>Bacteria</taxon>
        <taxon>Pseudomonadati</taxon>
        <taxon>Myxococcota</taxon>
        <taxon>Myxococcia</taxon>
        <taxon>Myxococcales</taxon>
        <taxon>Cystobacterineae</taxon>
        <taxon>Myxococcaceae</taxon>
        <taxon>Corallococcus</taxon>
    </lineage>
</organism>
<evidence type="ECO:0000313" key="2">
    <source>
        <dbReference type="Proteomes" id="UP000217343"/>
    </source>
</evidence>
<sequence>MARQGGSRRRLVVVALSAFATGGLRTRPPRLEVSPGQAAAFVATVEDAEEGLPDPDVSALLVAEEGVRYVGTARGLVTYPCH</sequence>
<protein>
    <submittedName>
        <fullName evidence="1">PKD domain-containing protein</fullName>
    </submittedName>
</protein>
<dbReference type="RefSeq" id="WP_095959827.1">
    <property type="nucleotide sequence ID" value="NZ_CP022203.1"/>
</dbReference>
<dbReference type="AlphaFoldDB" id="A0A250JZC7"/>
<accession>A0A250JZC7</accession>
<dbReference type="KEGG" id="mmas:MYMAC_004835"/>
<proteinExistence type="predicted"/>
<dbReference type="Proteomes" id="UP000217343">
    <property type="component" value="Chromosome"/>
</dbReference>
<reference evidence="1 2" key="1">
    <citation type="submission" date="2017-06" db="EMBL/GenBank/DDBJ databases">
        <title>Sequencing and comparative analysis of myxobacterial genomes.</title>
        <authorList>
            <person name="Rupp O."/>
            <person name="Goesmann A."/>
            <person name="Sogaard-Andersen L."/>
        </authorList>
    </citation>
    <scope>NUCLEOTIDE SEQUENCE [LARGE SCALE GENOMIC DNA]</scope>
    <source>
        <strain evidence="1 2">DSM 14697</strain>
    </source>
</reference>
<gene>
    <name evidence="1" type="ORF">MYMAC_004835</name>
</gene>
<dbReference type="EMBL" id="CP022203">
    <property type="protein sequence ID" value="ATB49194.1"/>
    <property type="molecule type" value="Genomic_DNA"/>
</dbReference>
<keyword evidence="2" id="KW-1185">Reference proteome</keyword>
<name>A0A250JZC7_9BACT</name>
<evidence type="ECO:0000313" key="1">
    <source>
        <dbReference type="EMBL" id="ATB49194.1"/>
    </source>
</evidence>